<evidence type="ECO:0000313" key="1">
    <source>
        <dbReference type="EMBL" id="BDZ48613.1"/>
    </source>
</evidence>
<accession>A0ABM8GJP8</accession>
<dbReference type="SUPFAM" id="SSF88697">
    <property type="entry name" value="PUA domain-like"/>
    <property type="match status" value="1"/>
</dbReference>
<evidence type="ECO:0008006" key="3">
    <source>
        <dbReference type="Google" id="ProtNLM"/>
    </source>
</evidence>
<dbReference type="EMBL" id="AP027732">
    <property type="protein sequence ID" value="BDZ48613.1"/>
    <property type="molecule type" value="Genomic_DNA"/>
</dbReference>
<dbReference type="Gene3D" id="2.30.130.30">
    <property type="entry name" value="Hypothetical protein"/>
    <property type="match status" value="1"/>
</dbReference>
<sequence>MTAILLSVRPEFANAILSGTKTAEVRRRFPTQVLPTTLYLYSSTPERAVLGTAVLQSIDRPRAVDVWALYRDRIRIGRGPLASYLKDVAQAAILRVEDPIRWHRPLTLAELRSQVGVEPPQSFRYLTDDHLQSIARWGRSSSDARALA</sequence>
<proteinExistence type="predicted"/>
<organism evidence="1 2">
    <name type="scientific">Frondihabitans sucicola</name>
    <dbReference type="NCBI Taxonomy" id="1268041"/>
    <lineage>
        <taxon>Bacteria</taxon>
        <taxon>Bacillati</taxon>
        <taxon>Actinomycetota</taxon>
        <taxon>Actinomycetes</taxon>
        <taxon>Micrococcales</taxon>
        <taxon>Microbacteriaceae</taxon>
        <taxon>Frondihabitans</taxon>
    </lineage>
</organism>
<dbReference type="Proteomes" id="UP001321486">
    <property type="component" value="Chromosome"/>
</dbReference>
<evidence type="ECO:0000313" key="2">
    <source>
        <dbReference type="Proteomes" id="UP001321486"/>
    </source>
</evidence>
<name>A0ABM8GJP8_9MICO</name>
<keyword evidence="2" id="KW-1185">Reference proteome</keyword>
<dbReference type="RefSeq" id="WP_286345571.1">
    <property type="nucleotide sequence ID" value="NZ_AP027732.1"/>
</dbReference>
<dbReference type="InterPro" id="IPR015947">
    <property type="entry name" value="PUA-like_sf"/>
</dbReference>
<gene>
    <name evidence="1" type="ORF">GCM10025867_08540</name>
</gene>
<reference evidence="2" key="1">
    <citation type="journal article" date="2019" name="Int. J. Syst. Evol. Microbiol.">
        <title>The Global Catalogue of Microorganisms (GCM) 10K type strain sequencing project: providing services to taxonomists for standard genome sequencing and annotation.</title>
        <authorList>
            <consortium name="The Broad Institute Genomics Platform"/>
            <consortium name="The Broad Institute Genome Sequencing Center for Infectious Disease"/>
            <person name="Wu L."/>
            <person name="Ma J."/>
        </authorList>
    </citation>
    <scope>NUCLEOTIDE SEQUENCE [LARGE SCALE GENOMIC DNA]</scope>
    <source>
        <strain evidence="2">NBRC 108728</strain>
    </source>
</reference>
<protein>
    <recommendedName>
        <fullName evidence="3">ASCH domain-containing protein</fullName>
    </recommendedName>
</protein>